<dbReference type="RefSeq" id="WP_107821223.1">
    <property type="nucleotide sequence ID" value="NZ_OY782574.1"/>
</dbReference>
<reference evidence="1 2" key="1">
    <citation type="submission" date="2018-04" db="EMBL/GenBank/DDBJ databases">
        <title>Genomic Encyclopedia of Archaeal and Bacterial Type Strains, Phase II (KMG-II): from individual species to whole genera.</title>
        <authorList>
            <person name="Goeker M."/>
        </authorList>
    </citation>
    <scope>NUCLEOTIDE SEQUENCE [LARGE SCALE GENOMIC DNA]</scope>
    <source>
        <strain evidence="1 2">DSM 28823</strain>
    </source>
</reference>
<proteinExistence type="predicted"/>
<evidence type="ECO:0000313" key="2">
    <source>
        <dbReference type="Proteomes" id="UP000243525"/>
    </source>
</evidence>
<organism evidence="1 2">
    <name type="scientific">Mangrovibacterium marinum</name>
    <dbReference type="NCBI Taxonomy" id="1639118"/>
    <lineage>
        <taxon>Bacteria</taxon>
        <taxon>Pseudomonadati</taxon>
        <taxon>Bacteroidota</taxon>
        <taxon>Bacteroidia</taxon>
        <taxon>Marinilabiliales</taxon>
        <taxon>Prolixibacteraceae</taxon>
        <taxon>Mangrovibacterium</taxon>
    </lineage>
</organism>
<protein>
    <submittedName>
        <fullName evidence="1">Uncharacterized protein</fullName>
    </submittedName>
</protein>
<name>A0A2T5C4S9_9BACT</name>
<evidence type="ECO:0000313" key="1">
    <source>
        <dbReference type="EMBL" id="PTN09841.1"/>
    </source>
</evidence>
<dbReference type="AlphaFoldDB" id="A0A2T5C4S9"/>
<sequence length="246" mass="26975">METFKFNTLHVTNLSLNNLFSLSATTLSYATSAITEIGGIPQATYSVLETANTAMGARMNRSQKEGLTPQITAADQDRDACGRELKREIRTASESRSAAKSEPGKKLLLFLEPIWDFEEQALNTETEILDKTLTDYEADADLQAAATTLGIAELFTELRGLNTTFETLYNQRNSAEATSTGPSASELKPDTVAAYEAFCTSIEQAATYTPSTELTKLFNKMDALRKKYAALPKPEKKEEEEAEAGE</sequence>
<dbReference type="InterPro" id="IPR046228">
    <property type="entry name" value="DUF6261"/>
</dbReference>
<keyword evidence="2" id="KW-1185">Reference proteome</keyword>
<accession>A0A2T5C4S9</accession>
<dbReference type="EMBL" id="QAAD01000003">
    <property type="protein sequence ID" value="PTN09841.1"/>
    <property type="molecule type" value="Genomic_DNA"/>
</dbReference>
<gene>
    <name evidence="1" type="ORF">C8N47_103135</name>
</gene>
<dbReference type="Pfam" id="PF19775">
    <property type="entry name" value="DUF6261"/>
    <property type="match status" value="1"/>
</dbReference>
<comment type="caution">
    <text evidence="1">The sequence shown here is derived from an EMBL/GenBank/DDBJ whole genome shotgun (WGS) entry which is preliminary data.</text>
</comment>
<dbReference type="Proteomes" id="UP000243525">
    <property type="component" value="Unassembled WGS sequence"/>
</dbReference>